<gene>
    <name evidence="3" type="ORF">H7849_15275</name>
</gene>
<comment type="similarity">
    <text evidence="1">Belongs to the universal stress protein A family.</text>
</comment>
<dbReference type="CDD" id="cd00293">
    <property type="entry name" value="USP-like"/>
    <property type="match status" value="1"/>
</dbReference>
<evidence type="ECO:0000313" key="4">
    <source>
        <dbReference type="Proteomes" id="UP000515312"/>
    </source>
</evidence>
<dbReference type="PANTHER" id="PTHR46268">
    <property type="entry name" value="STRESS RESPONSE PROTEIN NHAX"/>
    <property type="match status" value="1"/>
</dbReference>
<dbReference type="Proteomes" id="UP000515312">
    <property type="component" value="Chromosome"/>
</dbReference>
<dbReference type="SUPFAM" id="SSF52402">
    <property type="entry name" value="Adenine nucleotide alpha hydrolases-like"/>
    <property type="match status" value="2"/>
</dbReference>
<organism evidence="3 4">
    <name type="scientific">Alloacidobacterium dinghuense</name>
    <dbReference type="NCBI Taxonomy" id="2763107"/>
    <lineage>
        <taxon>Bacteria</taxon>
        <taxon>Pseudomonadati</taxon>
        <taxon>Acidobacteriota</taxon>
        <taxon>Terriglobia</taxon>
        <taxon>Terriglobales</taxon>
        <taxon>Acidobacteriaceae</taxon>
        <taxon>Alloacidobacterium</taxon>
    </lineage>
</organism>
<dbReference type="InterPro" id="IPR006016">
    <property type="entry name" value="UspA"/>
</dbReference>
<sequence length="286" mass="32663">MSSMQYKILYPVDFSKRSTLAIQHVRVWVEHFRAALDTLHIVDNNTPGPPYDPSFYEEQSRLRERRTADLEYFSDQYFGKDVARPAVLTGDRANLIRHFADREQVDLIMLCRDHQSLISRFFHDSLTAQLLDRCRASIWMTEHFEDTTPSIPSNVLCAVHLGDDPTLDAHNHRILYTIRDLVSNFGSDVTFLHVTGNEDTSKPSSEQRTKTGFMLWLEQAHCLFGSPVKLLRTSGRVIAAIRETAKKVRADLVVVGRMRPGAVSLGRQSRLLKIDHALCCPVLSVW</sequence>
<dbReference type="InterPro" id="IPR014729">
    <property type="entry name" value="Rossmann-like_a/b/a_fold"/>
</dbReference>
<dbReference type="Gene3D" id="3.40.50.620">
    <property type="entry name" value="HUPs"/>
    <property type="match status" value="2"/>
</dbReference>
<evidence type="ECO:0000256" key="1">
    <source>
        <dbReference type="ARBA" id="ARBA00008791"/>
    </source>
</evidence>
<dbReference type="AlphaFoldDB" id="A0A7G8BD88"/>
<dbReference type="Pfam" id="PF00582">
    <property type="entry name" value="Usp"/>
    <property type="match status" value="1"/>
</dbReference>
<evidence type="ECO:0000259" key="2">
    <source>
        <dbReference type="Pfam" id="PF00582"/>
    </source>
</evidence>
<reference evidence="3 4" key="1">
    <citation type="submission" date="2020-08" db="EMBL/GenBank/DDBJ databases">
        <title>Edaphobacter telluris sp. nov. and Acidobacterium dinghuensis sp. nov., two acidobacteria isolated from forest soil.</title>
        <authorList>
            <person name="Fu J."/>
            <person name="Qiu L."/>
        </authorList>
    </citation>
    <scope>NUCLEOTIDE SEQUENCE [LARGE SCALE GENOMIC DNA]</scope>
    <source>
        <strain evidence="3">4Y35</strain>
    </source>
</reference>
<dbReference type="PANTHER" id="PTHR46268:SF6">
    <property type="entry name" value="UNIVERSAL STRESS PROTEIN UP12"/>
    <property type="match status" value="1"/>
</dbReference>
<evidence type="ECO:0000313" key="3">
    <source>
        <dbReference type="EMBL" id="QNI30508.1"/>
    </source>
</evidence>
<dbReference type="EMBL" id="CP060394">
    <property type="protein sequence ID" value="QNI30508.1"/>
    <property type="molecule type" value="Genomic_DNA"/>
</dbReference>
<dbReference type="KEGG" id="adin:H7849_15275"/>
<keyword evidence="4" id="KW-1185">Reference proteome</keyword>
<name>A0A7G8BD88_9BACT</name>
<accession>A0A7G8BD88</accession>
<protein>
    <submittedName>
        <fullName evidence="3">Universal stress protein</fullName>
    </submittedName>
</protein>
<proteinExistence type="inferred from homology"/>
<feature type="domain" description="UspA" evidence="2">
    <location>
        <begin position="7"/>
        <end position="140"/>
    </location>
</feature>